<dbReference type="PANTHER" id="PTHR48044">
    <property type="entry name" value="GLYCOSYLTRANSFERASE"/>
    <property type="match status" value="1"/>
</dbReference>
<evidence type="ECO:0000256" key="5">
    <source>
        <dbReference type="RuleBase" id="RU362057"/>
    </source>
</evidence>
<feature type="domain" description="Glycosyltransferase N-terminal" evidence="6">
    <location>
        <begin position="9"/>
        <end position="235"/>
    </location>
</feature>
<evidence type="ECO:0000313" key="8">
    <source>
        <dbReference type="Proteomes" id="UP001642360"/>
    </source>
</evidence>
<dbReference type="SUPFAM" id="SSF53756">
    <property type="entry name" value="UDP-Glycosyltransferase/glycogen phosphorylase"/>
    <property type="match status" value="1"/>
</dbReference>
<comment type="caution">
    <text evidence="7">The sequence shown here is derived from an EMBL/GenBank/DDBJ whole genome shotgun (WGS) entry which is preliminary data.</text>
</comment>
<evidence type="ECO:0000256" key="2">
    <source>
        <dbReference type="ARBA" id="ARBA00022676"/>
    </source>
</evidence>
<dbReference type="InterPro" id="IPR035595">
    <property type="entry name" value="UDP_glycos_trans_CS"/>
</dbReference>
<dbReference type="EMBL" id="CAUOFW020009057">
    <property type="protein sequence ID" value="CAK9184710.1"/>
    <property type="molecule type" value="Genomic_DNA"/>
</dbReference>
<proteinExistence type="inferred from homology"/>
<dbReference type="Proteomes" id="UP001642360">
    <property type="component" value="Unassembled WGS sequence"/>
</dbReference>
<evidence type="ECO:0000256" key="4">
    <source>
        <dbReference type="RuleBase" id="RU003718"/>
    </source>
</evidence>
<dbReference type="Pfam" id="PF00201">
    <property type="entry name" value="UDPGT"/>
    <property type="match status" value="1"/>
</dbReference>
<comment type="similarity">
    <text evidence="1 4">Belongs to the UDP-glycosyltransferase family.</text>
</comment>
<evidence type="ECO:0000259" key="6">
    <source>
        <dbReference type="Pfam" id="PF26168"/>
    </source>
</evidence>
<organism evidence="7 8">
    <name type="scientific">Ilex paraguariensis</name>
    <name type="common">yerba mate</name>
    <dbReference type="NCBI Taxonomy" id="185542"/>
    <lineage>
        <taxon>Eukaryota</taxon>
        <taxon>Viridiplantae</taxon>
        <taxon>Streptophyta</taxon>
        <taxon>Embryophyta</taxon>
        <taxon>Tracheophyta</taxon>
        <taxon>Spermatophyta</taxon>
        <taxon>Magnoliopsida</taxon>
        <taxon>eudicotyledons</taxon>
        <taxon>Gunneridae</taxon>
        <taxon>Pentapetalae</taxon>
        <taxon>asterids</taxon>
        <taxon>campanulids</taxon>
        <taxon>Aquifoliales</taxon>
        <taxon>Aquifoliaceae</taxon>
        <taxon>Ilex</taxon>
    </lineage>
</organism>
<name>A0ABC8UUI9_9AQUA</name>
<dbReference type="GO" id="GO:0008194">
    <property type="term" value="F:UDP-glycosyltransferase activity"/>
    <property type="evidence" value="ECO:0007669"/>
    <property type="project" value="UniProtKB-ARBA"/>
</dbReference>
<keyword evidence="3 4" id="KW-0808">Transferase</keyword>
<keyword evidence="8" id="KW-1185">Reference proteome</keyword>
<keyword evidence="2 4" id="KW-0328">Glycosyltransferase</keyword>
<dbReference type="CDD" id="cd03784">
    <property type="entry name" value="GT1_Gtf-like"/>
    <property type="match status" value="1"/>
</dbReference>
<evidence type="ECO:0000256" key="1">
    <source>
        <dbReference type="ARBA" id="ARBA00009995"/>
    </source>
</evidence>
<dbReference type="InterPro" id="IPR002213">
    <property type="entry name" value="UDP_glucos_trans"/>
</dbReference>
<dbReference type="GO" id="GO:0016138">
    <property type="term" value="P:glycoside biosynthetic process"/>
    <property type="evidence" value="ECO:0007669"/>
    <property type="project" value="UniProtKB-ARBA"/>
</dbReference>
<evidence type="ECO:0000256" key="3">
    <source>
        <dbReference type="ARBA" id="ARBA00022679"/>
    </source>
</evidence>
<sequence length="446" mass="50477">MASKQHSPSVLMLPWLAHGHMSPFLELAKRLAERNFHVYLCSTPINLKPIRKTLPSGQIFPSIQLIDIHLPSSPELPPHFHTTKDLPPHLMSDLKTAFEMAKPDFCNILTTLKPNLVIYDFLQPWAPEVAREENIDAVLFLTCSASTCAFLDHFCENPVLEYPFPAFEFPEMERQKFIGFMDDISNGVTNKERYLGCLARSSSIVLIKTSREIEEKYIDYLSVLTGKEMVTVGPLLQDPTNKDEDTVIMEWLSKQEASSVVFVSFGSEYFLSKEEIEEIAYGLELSKVSFIWVVRFHGGERIRLDEALPEGFQERAGERGMVLEGWAPQAKILGHSGIGGFVSHCGWSSTLEGVMFGVPIIAMPMHLDQPLNAKLVVEIGIGMEVMRENGRFNREEVAKVINEVVVEEEGREVRKKVKELSERMREKGDEEVDLAVKKLVQLVREA</sequence>
<dbReference type="PANTHER" id="PTHR48044:SF9">
    <property type="entry name" value="UDP-GLYCOSYLTRANSFERASE SUPERFAMILY PROTEIN"/>
    <property type="match status" value="1"/>
</dbReference>
<dbReference type="Gene3D" id="3.40.50.2000">
    <property type="entry name" value="Glycogen Phosphorylase B"/>
    <property type="match status" value="2"/>
</dbReference>
<evidence type="ECO:0000313" key="7">
    <source>
        <dbReference type="EMBL" id="CAK9184710.1"/>
    </source>
</evidence>
<dbReference type="InterPro" id="IPR058980">
    <property type="entry name" value="Glyco_transf_N"/>
</dbReference>
<dbReference type="PROSITE" id="PS00375">
    <property type="entry name" value="UDPGT"/>
    <property type="match status" value="1"/>
</dbReference>
<dbReference type="FunFam" id="3.40.50.2000:FF:000060">
    <property type="entry name" value="Glycosyltransferase"/>
    <property type="match status" value="1"/>
</dbReference>
<accession>A0ABC8UUI9</accession>
<gene>
    <name evidence="7" type="ORF">ILEXP_LOCUS55063</name>
</gene>
<protein>
    <recommendedName>
        <fullName evidence="5">Glycosyltransferase</fullName>
        <ecNumber evidence="5">2.4.1.-</ecNumber>
    </recommendedName>
</protein>
<reference evidence="7 8" key="1">
    <citation type="submission" date="2024-02" db="EMBL/GenBank/DDBJ databases">
        <authorList>
            <person name="Vignale AGUSTIN F."/>
            <person name="Sosa J E."/>
            <person name="Modenutti C."/>
        </authorList>
    </citation>
    <scope>NUCLEOTIDE SEQUENCE [LARGE SCALE GENOMIC DNA]</scope>
</reference>
<dbReference type="AlphaFoldDB" id="A0ABC8UUI9"/>
<dbReference type="EC" id="2.4.1.-" evidence="5"/>
<dbReference type="Pfam" id="PF26168">
    <property type="entry name" value="Glyco_transf_N"/>
    <property type="match status" value="1"/>
</dbReference>